<dbReference type="Proteomes" id="UP000037822">
    <property type="component" value="Unassembled WGS sequence"/>
</dbReference>
<dbReference type="InterPro" id="IPR054327">
    <property type="entry name" value="His-kinase-like_sensor"/>
</dbReference>
<dbReference type="Pfam" id="PF22588">
    <property type="entry name" value="dCache_1_like"/>
    <property type="match status" value="1"/>
</dbReference>
<evidence type="ECO:0000256" key="8">
    <source>
        <dbReference type="ARBA" id="ARBA00023012"/>
    </source>
</evidence>
<dbReference type="InterPro" id="IPR000700">
    <property type="entry name" value="PAS-assoc_C"/>
</dbReference>
<dbReference type="OrthoDB" id="9812260at2"/>
<dbReference type="AlphaFoldDB" id="A0A0N1F101"/>
<feature type="domain" description="PAS" evidence="11">
    <location>
        <begin position="330"/>
        <end position="400"/>
    </location>
</feature>
<dbReference type="PANTHER" id="PTHR45138">
    <property type="entry name" value="REGULATORY COMPONENTS OF SENSORY TRANSDUCTION SYSTEM"/>
    <property type="match status" value="1"/>
</dbReference>
<evidence type="ECO:0000256" key="6">
    <source>
        <dbReference type="ARBA" id="ARBA00022777"/>
    </source>
</evidence>
<keyword evidence="15" id="KW-1185">Reference proteome</keyword>
<proteinExistence type="predicted"/>
<evidence type="ECO:0000256" key="2">
    <source>
        <dbReference type="ARBA" id="ARBA00012528"/>
    </source>
</evidence>
<keyword evidence="8" id="KW-0902">Two-component regulatory system</keyword>
<keyword evidence="7" id="KW-0067">ATP-binding</keyword>
<name>A0A0N1F101_9HYPH</name>
<dbReference type="PROSITE" id="PS50887">
    <property type="entry name" value="GGDEF"/>
    <property type="match status" value="1"/>
</dbReference>
<dbReference type="Pfam" id="PF00990">
    <property type="entry name" value="GGDEF"/>
    <property type="match status" value="1"/>
</dbReference>
<evidence type="ECO:0000256" key="5">
    <source>
        <dbReference type="ARBA" id="ARBA00022741"/>
    </source>
</evidence>
<dbReference type="RefSeq" id="WP_054211149.1">
    <property type="nucleotide sequence ID" value="NZ_LGSZ01000057.1"/>
</dbReference>
<keyword evidence="4" id="KW-0808">Transferase</keyword>
<dbReference type="InterPro" id="IPR029787">
    <property type="entry name" value="Nucleotide_cyclase"/>
</dbReference>
<evidence type="ECO:0000256" key="9">
    <source>
        <dbReference type="ARBA" id="ARBA00034247"/>
    </source>
</evidence>
<dbReference type="PANTHER" id="PTHR45138:SF9">
    <property type="entry name" value="DIGUANYLATE CYCLASE DGCM-RELATED"/>
    <property type="match status" value="1"/>
</dbReference>
<dbReference type="InterPro" id="IPR013655">
    <property type="entry name" value="PAS_fold_3"/>
</dbReference>
<dbReference type="FunFam" id="3.30.70.270:FF:000001">
    <property type="entry name" value="Diguanylate cyclase domain protein"/>
    <property type="match status" value="1"/>
</dbReference>
<comment type="subcellular location">
    <subcellularLocation>
        <location evidence="1">Membrane</location>
    </subcellularLocation>
</comment>
<evidence type="ECO:0000256" key="7">
    <source>
        <dbReference type="ARBA" id="ARBA00022840"/>
    </source>
</evidence>
<dbReference type="SUPFAM" id="SSF55785">
    <property type="entry name" value="PYP-like sensor domain (PAS domain)"/>
    <property type="match status" value="1"/>
</dbReference>
<reference evidence="14 15" key="1">
    <citation type="submission" date="2015-07" db="EMBL/GenBank/DDBJ databases">
        <title>Whole genome sequencing of Bosea vaviloviae isolated from cave pool.</title>
        <authorList>
            <person name="Tan N.E.H."/>
            <person name="Lee Y.P."/>
            <person name="Gan H.M."/>
            <person name="Barton H."/>
            <person name="Savka M.A."/>
        </authorList>
    </citation>
    <scope>NUCLEOTIDE SEQUENCE [LARGE SCALE GENOMIC DNA]</scope>
    <source>
        <strain evidence="14 15">SD260</strain>
    </source>
</reference>
<dbReference type="InterPro" id="IPR000014">
    <property type="entry name" value="PAS"/>
</dbReference>
<dbReference type="CDD" id="cd12914">
    <property type="entry name" value="PDC1_DGC_like"/>
    <property type="match status" value="1"/>
</dbReference>
<dbReference type="EMBL" id="LGSZ01000057">
    <property type="protein sequence ID" value="KPH77798.1"/>
    <property type="molecule type" value="Genomic_DNA"/>
</dbReference>
<feature type="transmembrane region" description="Helical" evidence="10">
    <location>
        <begin position="16"/>
        <end position="35"/>
    </location>
</feature>
<dbReference type="GO" id="GO:0016301">
    <property type="term" value="F:kinase activity"/>
    <property type="evidence" value="ECO:0007669"/>
    <property type="project" value="UniProtKB-KW"/>
</dbReference>
<dbReference type="PROSITE" id="PS50112">
    <property type="entry name" value="PAS"/>
    <property type="match status" value="1"/>
</dbReference>
<keyword evidence="10" id="KW-1133">Transmembrane helix</keyword>
<dbReference type="Pfam" id="PF08447">
    <property type="entry name" value="PAS_3"/>
    <property type="match status" value="1"/>
</dbReference>
<dbReference type="GO" id="GO:0005524">
    <property type="term" value="F:ATP binding"/>
    <property type="evidence" value="ECO:0007669"/>
    <property type="project" value="UniProtKB-KW"/>
</dbReference>
<feature type="transmembrane region" description="Helical" evidence="10">
    <location>
        <begin position="292"/>
        <end position="314"/>
    </location>
</feature>
<gene>
    <name evidence="14" type="ORF">AE618_21685</name>
</gene>
<dbReference type="PROSITE" id="PS50113">
    <property type="entry name" value="PAC"/>
    <property type="match status" value="1"/>
</dbReference>
<dbReference type="CDD" id="cd12915">
    <property type="entry name" value="PDC2_DGC_like"/>
    <property type="match status" value="1"/>
</dbReference>
<dbReference type="InterPro" id="IPR050469">
    <property type="entry name" value="Diguanylate_Cyclase"/>
</dbReference>
<protein>
    <recommendedName>
        <fullName evidence="2">diguanylate cyclase</fullName>
        <ecNumber evidence="2">2.7.7.65</ecNumber>
    </recommendedName>
</protein>
<dbReference type="PATRIC" id="fig|1526658.3.peg.3008"/>
<dbReference type="GO" id="GO:0005886">
    <property type="term" value="C:plasma membrane"/>
    <property type="evidence" value="ECO:0007669"/>
    <property type="project" value="TreeGrafter"/>
</dbReference>
<dbReference type="CDD" id="cd00130">
    <property type="entry name" value="PAS"/>
    <property type="match status" value="1"/>
</dbReference>
<dbReference type="InterPro" id="IPR043128">
    <property type="entry name" value="Rev_trsase/Diguanyl_cyclase"/>
</dbReference>
<dbReference type="Gene3D" id="3.30.70.270">
    <property type="match status" value="1"/>
</dbReference>
<dbReference type="GO" id="GO:1902201">
    <property type="term" value="P:negative regulation of bacterial-type flagellum-dependent cell motility"/>
    <property type="evidence" value="ECO:0007669"/>
    <property type="project" value="TreeGrafter"/>
</dbReference>
<evidence type="ECO:0000313" key="14">
    <source>
        <dbReference type="EMBL" id="KPH77798.1"/>
    </source>
</evidence>
<feature type="domain" description="PAC" evidence="12">
    <location>
        <begin position="400"/>
        <end position="457"/>
    </location>
</feature>
<feature type="domain" description="GGDEF" evidence="13">
    <location>
        <begin position="489"/>
        <end position="626"/>
    </location>
</feature>
<dbReference type="GO" id="GO:0000160">
    <property type="term" value="P:phosphorelay signal transduction system"/>
    <property type="evidence" value="ECO:0007669"/>
    <property type="project" value="UniProtKB-KW"/>
</dbReference>
<keyword evidence="6" id="KW-0418">Kinase</keyword>
<keyword evidence="3" id="KW-0597">Phosphoprotein</keyword>
<evidence type="ECO:0000256" key="1">
    <source>
        <dbReference type="ARBA" id="ARBA00004370"/>
    </source>
</evidence>
<comment type="catalytic activity">
    <reaction evidence="9">
        <text>2 GTP = 3',3'-c-di-GMP + 2 diphosphate</text>
        <dbReference type="Rhea" id="RHEA:24898"/>
        <dbReference type="ChEBI" id="CHEBI:33019"/>
        <dbReference type="ChEBI" id="CHEBI:37565"/>
        <dbReference type="ChEBI" id="CHEBI:58805"/>
        <dbReference type="EC" id="2.7.7.65"/>
    </reaction>
</comment>
<dbReference type="NCBIfam" id="TIGR00229">
    <property type="entry name" value="sensory_box"/>
    <property type="match status" value="1"/>
</dbReference>
<dbReference type="GO" id="GO:0052621">
    <property type="term" value="F:diguanylate cyclase activity"/>
    <property type="evidence" value="ECO:0007669"/>
    <property type="project" value="UniProtKB-EC"/>
</dbReference>
<evidence type="ECO:0000256" key="10">
    <source>
        <dbReference type="SAM" id="Phobius"/>
    </source>
</evidence>
<dbReference type="InterPro" id="IPR029151">
    <property type="entry name" value="Sensor-like_sf"/>
</dbReference>
<dbReference type="SMART" id="SM00267">
    <property type="entry name" value="GGDEF"/>
    <property type="match status" value="1"/>
</dbReference>
<keyword evidence="5" id="KW-0547">Nucleotide-binding</keyword>
<dbReference type="InterPro" id="IPR035965">
    <property type="entry name" value="PAS-like_dom_sf"/>
</dbReference>
<keyword evidence="10" id="KW-0812">Transmembrane</keyword>
<evidence type="ECO:0000256" key="4">
    <source>
        <dbReference type="ARBA" id="ARBA00022679"/>
    </source>
</evidence>
<organism evidence="14 15">
    <name type="scientific">Bosea vaviloviae</name>
    <dbReference type="NCBI Taxonomy" id="1526658"/>
    <lineage>
        <taxon>Bacteria</taxon>
        <taxon>Pseudomonadati</taxon>
        <taxon>Pseudomonadota</taxon>
        <taxon>Alphaproteobacteria</taxon>
        <taxon>Hyphomicrobiales</taxon>
        <taxon>Boseaceae</taxon>
        <taxon>Bosea</taxon>
    </lineage>
</organism>
<dbReference type="CDD" id="cd01949">
    <property type="entry name" value="GGDEF"/>
    <property type="match status" value="1"/>
</dbReference>
<evidence type="ECO:0000256" key="3">
    <source>
        <dbReference type="ARBA" id="ARBA00022553"/>
    </source>
</evidence>
<evidence type="ECO:0000259" key="11">
    <source>
        <dbReference type="PROSITE" id="PS50112"/>
    </source>
</evidence>
<evidence type="ECO:0000313" key="15">
    <source>
        <dbReference type="Proteomes" id="UP000037822"/>
    </source>
</evidence>
<dbReference type="EC" id="2.7.7.65" evidence="2"/>
<sequence>MAVQTALSTRKSRLPLMVGVFVALACCTISAVSIWRELSARTADLRSAEVDVANMARSLMQHAEDSIELSEAILLGLVARIENAGTSEPAVQLMQAFLEARGATLGRIRGLFVYDYNGNWLATTEKVQTRSLNNSDRTYFQHHRANDDRKTYVGDPVRSRSGGQWIITVSRRFNKPDGSFGGVVLATLDAAYFTRFYNQYDLGPNGSVALLNTRGVLLARSRDDGQLVGRDMSDTALFRQRLNEARSALYYFVSPIDGLQRISAYRASERYPLVLLATEAEMDVLARWRSGVAIRTGVTLSLVFALAIVGFYLVRQFAARQRMAAAMAAQEADFRLLAETSSDMVTRIGLDELLRYVSPSAGRIVGWDASQLEGTPALAGVHAEDIARVRALVSDLRTGAQIEGRVAYRTRHRERGEVWLESCLRVTRDSATGSVDSVVAVSRDMTEHKDLQDRLADLAATDALTRLANRRTFDERFSAEWENAGASKSCLSIVMVDVDHFKSYNDSYGHDTGDSCLQSVARALKSVVHRPHDLVARYGGEEFVVLLPNTDPAGCAAVAQQLHDAIAALRVPHIGNPSIGRVSISLGGATAIPGQGATMAAMVKAADAALYVAKRAGRNQFYMAPRLGLAA</sequence>
<dbReference type="GO" id="GO:0043709">
    <property type="term" value="P:cell adhesion involved in single-species biofilm formation"/>
    <property type="evidence" value="ECO:0007669"/>
    <property type="project" value="TreeGrafter"/>
</dbReference>
<dbReference type="SUPFAM" id="SSF103190">
    <property type="entry name" value="Sensory domain-like"/>
    <property type="match status" value="1"/>
</dbReference>
<evidence type="ECO:0000259" key="12">
    <source>
        <dbReference type="PROSITE" id="PS50113"/>
    </source>
</evidence>
<dbReference type="SMART" id="SM00091">
    <property type="entry name" value="PAS"/>
    <property type="match status" value="1"/>
</dbReference>
<accession>A0A0N1F101</accession>
<dbReference type="Gene3D" id="3.30.450.20">
    <property type="entry name" value="PAS domain"/>
    <property type="match status" value="3"/>
</dbReference>
<keyword evidence="10" id="KW-0472">Membrane</keyword>
<dbReference type="NCBIfam" id="TIGR00254">
    <property type="entry name" value="GGDEF"/>
    <property type="match status" value="1"/>
</dbReference>
<dbReference type="InterPro" id="IPR000160">
    <property type="entry name" value="GGDEF_dom"/>
</dbReference>
<evidence type="ECO:0000259" key="13">
    <source>
        <dbReference type="PROSITE" id="PS50887"/>
    </source>
</evidence>
<comment type="caution">
    <text evidence="14">The sequence shown here is derived from an EMBL/GenBank/DDBJ whole genome shotgun (WGS) entry which is preliminary data.</text>
</comment>
<dbReference type="SUPFAM" id="SSF55073">
    <property type="entry name" value="Nucleotide cyclase"/>
    <property type="match status" value="1"/>
</dbReference>